<dbReference type="AlphaFoldDB" id="A0A3D8RBY8"/>
<proteinExistence type="predicted"/>
<dbReference type="InterPro" id="IPR010730">
    <property type="entry name" value="HET"/>
</dbReference>
<evidence type="ECO:0000313" key="4">
    <source>
        <dbReference type="Proteomes" id="UP000256645"/>
    </source>
</evidence>
<accession>A0A3D8RBY8</accession>
<keyword evidence="4" id="KW-1185">Reference proteome</keyword>
<feature type="compositionally biased region" description="Low complexity" evidence="1">
    <location>
        <begin position="302"/>
        <end position="325"/>
    </location>
</feature>
<feature type="compositionally biased region" description="Polar residues" evidence="1">
    <location>
        <begin position="290"/>
        <end position="301"/>
    </location>
</feature>
<evidence type="ECO:0000256" key="1">
    <source>
        <dbReference type="SAM" id="MobiDB-lite"/>
    </source>
</evidence>
<dbReference type="OrthoDB" id="8300194at2759"/>
<evidence type="ECO:0000313" key="3">
    <source>
        <dbReference type="EMBL" id="RDW71535.1"/>
    </source>
</evidence>
<dbReference type="EMBL" id="PDLM01000008">
    <property type="protein sequence ID" value="RDW71535.1"/>
    <property type="molecule type" value="Genomic_DNA"/>
</dbReference>
<feature type="domain" description="Heterokaryon incompatibility" evidence="2">
    <location>
        <begin position="96"/>
        <end position="248"/>
    </location>
</feature>
<dbReference type="PANTHER" id="PTHR33112">
    <property type="entry name" value="DOMAIN PROTEIN, PUTATIVE-RELATED"/>
    <property type="match status" value="1"/>
</dbReference>
<comment type="caution">
    <text evidence="3">The sequence shown here is derived from an EMBL/GenBank/DDBJ whole genome shotgun (WGS) entry which is preliminary data.</text>
</comment>
<dbReference type="PANTHER" id="PTHR33112:SF16">
    <property type="entry name" value="HETEROKARYON INCOMPATIBILITY DOMAIN-CONTAINING PROTEIN"/>
    <property type="match status" value="1"/>
</dbReference>
<protein>
    <recommendedName>
        <fullName evidence="2">Heterokaryon incompatibility domain-containing protein</fullName>
    </recommendedName>
</protein>
<dbReference type="Proteomes" id="UP000256645">
    <property type="component" value="Unassembled WGS sequence"/>
</dbReference>
<name>A0A3D8RBY8_9HELO</name>
<dbReference type="STRING" id="1849047.A0A3D8RBY8"/>
<gene>
    <name evidence="3" type="ORF">BP6252_08098</name>
</gene>
<dbReference type="Pfam" id="PF06985">
    <property type="entry name" value="HET"/>
    <property type="match status" value="1"/>
</dbReference>
<evidence type="ECO:0000259" key="2">
    <source>
        <dbReference type="Pfam" id="PF06985"/>
    </source>
</evidence>
<feature type="compositionally biased region" description="Low complexity" evidence="1">
    <location>
        <begin position="338"/>
        <end position="358"/>
    </location>
</feature>
<organism evidence="3 4">
    <name type="scientific">Coleophoma cylindrospora</name>
    <dbReference type="NCBI Taxonomy" id="1849047"/>
    <lineage>
        <taxon>Eukaryota</taxon>
        <taxon>Fungi</taxon>
        <taxon>Dikarya</taxon>
        <taxon>Ascomycota</taxon>
        <taxon>Pezizomycotina</taxon>
        <taxon>Leotiomycetes</taxon>
        <taxon>Helotiales</taxon>
        <taxon>Dermateaceae</taxon>
        <taxon>Coleophoma</taxon>
    </lineage>
</organism>
<reference evidence="3 4" key="1">
    <citation type="journal article" date="2018" name="IMA Fungus">
        <title>IMA Genome-F 9: Draft genome sequence of Annulohypoxylon stygium, Aspergillus mulundensis, Berkeleyomyces basicola (syn. Thielaviopsis basicola), Ceratocystis smalleyi, two Cercospora beticola strains, Coleophoma cylindrospora, Fusarium fracticaudum, Phialophora cf. hyalina, and Morchella septimelata.</title>
        <authorList>
            <person name="Wingfield B.D."/>
            <person name="Bills G.F."/>
            <person name="Dong Y."/>
            <person name="Huang W."/>
            <person name="Nel W.J."/>
            <person name="Swalarsk-Parry B.S."/>
            <person name="Vaghefi N."/>
            <person name="Wilken P.M."/>
            <person name="An Z."/>
            <person name="de Beer Z.W."/>
            <person name="De Vos L."/>
            <person name="Chen L."/>
            <person name="Duong T.A."/>
            <person name="Gao Y."/>
            <person name="Hammerbacher A."/>
            <person name="Kikkert J.R."/>
            <person name="Li Y."/>
            <person name="Li H."/>
            <person name="Li K."/>
            <person name="Li Q."/>
            <person name="Liu X."/>
            <person name="Ma X."/>
            <person name="Naidoo K."/>
            <person name="Pethybridge S.J."/>
            <person name="Sun J."/>
            <person name="Steenkamp E.T."/>
            <person name="van der Nest M.A."/>
            <person name="van Wyk S."/>
            <person name="Wingfield M.J."/>
            <person name="Xiong C."/>
            <person name="Yue Q."/>
            <person name="Zhang X."/>
        </authorList>
    </citation>
    <scope>NUCLEOTIDE SEQUENCE [LARGE SCALE GENOMIC DNA]</scope>
    <source>
        <strain evidence="3 4">BP6252</strain>
    </source>
</reference>
<sequence length="650" mass="72298">MAAPLPRFQYNVTAASDDAAAQVLAKRSIDPVVWGGKSWDFAKHWLADCHASHHACRNPAPSAGPFVPGKLLKLNCDEDGNRVELYETTEGEEVQWCALSYCWGGDQDVKATKETVEELKRGIALSSLPQTLQDAVSVSRSLEIPYLWVDALCIMQDDQDEMAHELQQVPLIYRYAYVTISASSAKSVHEGFLQNRGYFHSNLEPFYLPYKSADGARGRLLMSEDDIFTVIRDDWQEPVAQRCWTLQEQWLSPRMLEFEQRQLKFRCVVSHGDSANGVSIFPEYDRRASAPSNTSDVSSPDSQLSESHLLESSQAASDAASDGPPSNDPESDEVAFDGSASSPAGHSSSSASAGPSSPTSRLPLYVLEEWRQQSWSQWRTVVQNYSRRTLEFPEDKLRALSGVARMIAHEFRDTYMAGMFMEHLPLALCWERQIMTEMRSIEDFPDASDPDQLPALPPIPHTGPPPLPAYKGAPSWSWLAAEGEISYGGEFLDINKFEPRASIIEVSVNSKPPFTTYDAIDGGVITIRGPLAAARWYPDNARMMVDEHEFYAFNDTGRADLAPGEDTYIDVWALLLVTERGYPFGGPVVSAGQRCESGVFYSMSPDGYMAGLVLEACGDGTYKRLALFQEPPFKRTYGFEDIEPQVVQLI</sequence>
<feature type="region of interest" description="Disordered" evidence="1">
    <location>
        <begin position="287"/>
        <end position="358"/>
    </location>
</feature>